<accession>A0A3S1BAJ5</accession>
<evidence type="ECO:0000313" key="3">
    <source>
        <dbReference type="Proteomes" id="UP000271974"/>
    </source>
</evidence>
<evidence type="ECO:0000313" key="2">
    <source>
        <dbReference type="EMBL" id="RUS78952.1"/>
    </source>
</evidence>
<feature type="compositionally biased region" description="Polar residues" evidence="1">
    <location>
        <begin position="195"/>
        <end position="206"/>
    </location>
</feature>
<organism evidence="2 3">
    <name type="scientific">Elysia chlorotica</name>
    <name type="common">Eastern emerald elysia</name>
    <name type="synonym">Sea slug</name>
    <dbReference type="NCBI Taxonomy" id="188477"/>
    <lineage>
        <taxon>Eukaryota</taxon>
        <taxon>Metazoa</taxon>
        <taxon>Spiralia</taxon>
        <taxon>Lophotrochozoa</taxon>
        <taxon>Mollusca</taxon>
        <taxon>Gastropoda</taxon>
        <taxon>Heterobranchia</taxon>
        <taxon>Euthyneura</taxon>
        <taxon>Panpulmonata</taxon>
        <taxon>Sacoglossa</taxon>
        <taxon>Placobranchoidea</taxon>
        <taxon>Plakobranchidae</taxon>
        <taxon>Elysia</taxon>
    </lineage>
</organism>
<evidence type="ECO:0008006" key="4">
    <source>
        <dbReference type="Google" id="ProtNLM"/>
    </source>
</evidence>
<reference evidence="2 3" key="1">
    <citation type="submission" date="2019-01" db="EMBL/GenBank/DDBJ databases">
        <title>A draft genome assembly of the solar-powered sea slug Elysia chlorotica.</title>
        <authorList>
            <person name="Cai H."/>
            <person name="Li Q."/>
            <person name="Fang X."/>
            <person name="Li J."/>
            <person name="Curtis N.E."/>
            <person name="Altenburger A."/>
            <person name="Shibata T."/>
            <person name="Feng M."/>
            <person name="Maeda T."/>
            <person name="Schwartz J.A."/>
            <person name="Shigenobu S."/>
            <person name="Lundholm N."/>
            <person name="Nishiyama T."/>
            <person name="Yang H."/>
            <person name="Hasebe M."/>
            <person name="Li S."/>
            <person name="Pierce S.K."/>
            <person name="Wang J."/>
        </authorList>
    </citation>
    <scope>NUCLEOTIDE SEQUENCE [LARGE SCALE GENOMIC DNA]</scope>
    <source>
        <strain evidence="2">EC2010</strain>
        <tissue evidence="2">Whole organism of an adult</tissue>
    </source>
</reference>
<feature type="non-terminal residue" evidence="2">
    <location>
        <position position="1"/>
    </location>
</feature>
<dbReference type="EMBL" id="RQTK01000480">
    <property type="protein sequence ID" value="RUS78952.1"/>
    <property type="molecule type" value="Genomic_DNA"/>
</dbReference>
<protein>
    <recommendedName>
        <fullName evidence="4">SEFIR domain-containing protein</fullName>
    </recommendedName>
</protein>
<dbReference type="AlphaFoldDB" id="A0A3S1BAJ5"/>
<proteinExistence type="predicted"/>
<sequence length="332" mass="36452">PPLKHKTVLIVSTEDSPAHTKFVEQLAKFLKTHCMCYVMDPPLEEEFPEWMKWSRTAIGAADHILMVDSPMAQRLLGTFNQTNIFITDPSMSLGNQMFKLTLDYIWTFPNHASKLILLHYGEECGCSWQYLKPPRPTKIRLPGGFPEMLRAVHKLTEKEAELYTNCLPLSLNYENAESGINSDLVSALQSAQRPLLKSSVSGNSDDTGIGSYADDTSMTDPTSPDDDTSIRGGGGMFSEEAETAGPVSPSCFQAASLIRMGHPAMPERGSVVEADSLDANSVITISLDPLLGSPRNPDVVKVVPPEPLDHDGRSFASVVRDFNSDDDGWSVY</sequence>
<name>A0A3S1BAJ5_ELYCH</name>
<gene>
    <name evidence="2" type="ORF">EGW08_013293</name>
</gene>
<evidence type="ECO:0000256" key="1">
    <source>
        <dbReference type="SAM" id="MobiDB-lite"/>
    </source>
</evidence>
<dbReference type="Gene3D" id="3.40.50.11530">
    <property type="match status" value="1"/>
</dbReference>
<feature type="region of interest" description="Disordered" evidence="1">
    <location>
        <begin position="195"/>
        <end position="247"/>
    </location>
</feature>
<keyword evidence="3" id="KW-1185">Reference proteome</keyword>
<comment type="caution">
    <text evidence="2">The sequence shown here is derived from an EMBL/GenBank/DDBJ whole genome shotgun (WGS) entry which is preliminary data.</text>
</comment>
<dbReference type="Proteomes" id="UP000271974">
    <property type="component" value="Unassembled WGS sequence"/>
</dbReference>